<dbReference type="CDD" id="cd06558">
    <property type="entry name" value="crotonase-like"/>
    <property type="match status" value="1"/>
</dbReference>
<reference evidence="1" key="1">
    <citation type="submission" date="2018-05" db="EMBL/GenBank/DDBJ databases">
        <authorList>
            <person name="Lanie J.A."/>
            <person name="Ng W.-L."/>
            <person name="Kazmierczak K.M."/>
            <person name="Andrzejewski T.M."/>
            <person name="Davidsen T.M."/>
            <person name="Wayne K.J."/>
            <person name="Tettelin H."/>
            <person name="Glass J.I."/>
            <person name="Rusch D."/>
            <person name="Podicherti R."/>
            <person name="Tsui H.-C.T."/>
            <person name="Winkler M.E."/>
        </authorList>
    </citation>
    <scope>NUCLEOTIDE SEQUENCE</scope>
</reference>
<dbReference type="GO" id="GO:0003824">
    <property type="term" value="F:catalytic activity"/>
    <property type="evidence" value="ECO:0007669"/>
    <property type="project" value="UniProtKB-ARBA"/>
</dbReference>
<dbReference type="Gene3D" id="3.90.226.10">
    <property type="entry name" value="2-enoyl-CoA Hydratase, Chain A, domain 1"/>
    <property type="match status" value="1"/>
</dbReference>
<dbReference type="Gene3D" id="1.20.58.1300">
    <property type="match status" value="1"/>
</dbReference>
<dbReference type="AlphaFoldDB" id="A0A381ZEN9"/>
<evidence type="ECO:0000313" key="1">
    <source>
        <dbReference type="EMBL" id="SVA87584.1"/>
    </source>
</evidence>
<dbReference type="SUPFAM" id="SSF52096">
    <property type="entry name" value="ClpP/crotonase"/>
    <property type="match status" value="1"/>
</dbReference>
<proteinExistence type="predicted"/>
<dbReference type="InterPro" id="IPR001753">
    <property type="entry name" value="Enoyl-CoA_hydra/iso"/>
</dbReference>
<dbReference type="PANTHER" id="PTHR11941">
    <property type="entry name" value="ENOYL-COA HYDRATASE-RELATED"/>
    <property type="match status" value="1"/>
</dbReference>
<gene>
    <name evidence="1" type="ORF">METZ01_LOCUS140438</name>
</gene>
<dbReference type="EMBL" id="UINC01020987">
    <property type="protein sequence ID" value="SVA87584.1"/>
    <property type="molecule type" value="Genomic_DNA"/>
</dbReference>
<organism evidence="1">
    <name type="scientific">marine metagenome</name>
    <dbReference type="NCBI Taxonomy" id="408172"/>
    <lineage>
        <taxon>unclassified sequences</taxon>
        <taxon>metagenomes</taxon>
        <taxon>ecological metagenomes</taxon>
    </lineage>
</organism>
<dbReference type="GO" id="GO:0006635">
    <property type="term" value="P:fatty acid beta-oxidation"/>
    <property type="evidence" value="ECO:0007669"/>
    <property type="project" value="TreeGrafter"/>
</dbReference>
<name>A0A381ZEN9_9ZZZZ</name>
<sequence length="476" mass="53540">MLDQISRDDGTALLCGAGLGAEEASQWLEEAQTRVFGNSELSTEARDCGRLCQTARAWLEGLPLKSERDQKQEQAGSLLVRETAGLCWRFTRTWRKELFEESERIAGSFPRMEALAESASELCPGIYPSVQELQVEQKKLLRDKDGLELHQGILFAQWFSDPELGQRMIRNMRQPTPRALELQEEVLKTGRANLEYARVEIENGTGTVFFSNPEYLNAEDDTTLEPSETAVDLVLLHPEVKVGVLRGDPVSHPKYSGRRLFSSGINLTRLYQGTQSYLFYLTRELGLVNKLFRGHCGAEWLGEEIEHGHEIPWIAVVEGFAIGGGCQLLLVMDYVLAESGAYLNLPARKEGIIPGCANLRLPRMTGKRLASQAILFDRQFPVDAPESQSLVNEICSRNDVERQLRQCLQSVTGSGLVSAAGNRKSLRAGEEPLEVFRTYMAQYAYEQAFCHLSPQLVQNLEFHWKSRESKNQKMPI</sequence>
<dbReference type="PANTHER" id="PTHR11941:SF54">
    <property type="entry name" value="ENOYL-COA HYDRATASE, MITOCHONDRIAL"/>
    <property type="match status" value="1"/>
</dbReference>
<protein>
    <recommendedName>
        <fullName evidence="2">Enoyl-CoA hydratase</fullName>
    </recommendedName>
</protein>
<dbReference type="InterPro" id="IPR029045">
    <property type="entry name" value="ClpP/crotonase-like_dom_sf"/>
</dbReference>
<dbReference type="Pfam" id="PF00378">
    <property type="entry name" value="ECH_1"/>
    <property type="match status" value="1"/>
</dbReference>
<accession>A0A381ZEN9</accession>
<evidence type="ECO:0008006" key="2">
    <source>
        <dbReference type="Google" id="ProtNLM"/>
    </source>
</evidence>